<reference evidence="1" key="1">
    <citation type="submission" date="2021-01" db="EMBL/GenBank/DDBJ databases">
        <authorList>
            <person name="Corre E."/>
            <person name="Pelletier E."/>
            <person name="Niang G."/>
            <person name="Scheremetjew M."/>
            <person name="Finn R."/>
            <person name="Kale V."/>
            <person name="Holt S."/>
            <person name="Cochrane G."/>
            <person name="Meng A."/>
            <person name="Brown T."/>
            <person name="Cohen L."/>
        </authorList>
    </citation>
    <scope>NUCLEOTIDE SEQUENCE</scope>
    <source>
        <strain evidence="1">CCMP 769</strain>
    </source>
</reference>
<proteinExistence type="predicted"/>
<sequence length="172" mass="19538">MVRGIRPRTQKLGGRGVQSMFCFCEHSSRPQSRGLRATTLLECKSMRPLLRELSIQWDPSAPHTPSGNGIAERMVRTVTERLRATSFGSELDEDFWPEALPTVVKNSDRTRREFKIGLIGQLERELAALGRFSCPAQVAERQMRTEKSNSKPLRIPHPPLTKDLADFHKPFL</sequence>
<gene>
    <name evidence="1" type="ORF">RMAR00112_LOCUS4622</name>
</gene>
<dbReference type="Gene3D" id="3.30.420.10">
    <property type="entry name" value="Ribonuclease H-like superfamily/Ribonuclease H"/>
    <property type="match status" value="1"/>
</dbReference>
<dbReference type="InterPro" id="IPR012337">
    <property type="entry name" value="RNaseH-like_sf"/>
</dbReference>
<protein>
    <recommendedName>
        <fullName evidence="2">Integrase catalytic domain-containing protein</fullName>
    </recommendedName>
</protein>
<dbReference type="SUPFAM" id="SSF53098">
    <property type="entry name" value="Ribonuclease H-like"/>
    <property type="match status" value="1"/>
</dbReference>
<organism evidence="1">
    <name type="scientific">Rhodosorus marinus</name>
    <dbReference type="NCBI Taxonomy" id="101924"/>
    <lineage>
        <taxon>Eukaryota</taxon>
        <taxon>Rhodophyta</taxon>
        <taxon>Stylonematophyceae</taxon>
        <taxon>Stylonematales</taxon>
        <taxon>Stylonemataceae</taxon>
        <taxon>Rhodosorus</taxon>
    </lineage>
</organism>
<accession>A0A7S2ZDE2</accession>
<dbReference type="GO" id="GO:0003676">
    <property type="term" value="F:nucleic acid binding"/>
    <property type="evidence" value="ECO:0007669"/>
    <property type="project" value="InterPro"/>
</dbReference>
<name>A0A7S2ZDE2_9RHOD</name>
<dbReference type="InterPro" id="IPR036397">
    <property type="entry name" value="RNaseH_sf"/>
</dbReference>
<evidence type="ECO:0008006" key="2">
    <source>
        <dbReference type="Google" id="ProtNLM"/>
    </source>
</evidence>
<dbReference type="AlphaFoldDB" id="A0A7S2ZDE2"/>
<dbReference type="EMBL" id="HBHW01006157">
    <property type="protein sequence ID" value="CAE0036672.1"/>
    <property type="molecule type" value="Transcribed_RNA"/>
</dbReference>
<evidence type="ECO:0000313" key="1">
    <source>
        <dbReference type="EMBL" id="CAE0036672.1"/>
    </source>
</evidence>